<name>A0A315ZZW8_9FIRM</name>
<evidence type="ECO:0000313" key="3">
    <source>
        <dbReference type="EMBL" id="SUQ13451.1"/>
    </source>
</evidence>
<dbReference type="Gene3D" id="3.30.565.10">
    <property type="entry name" value="Histidine kinase-like ATPase, C-terminal domain"/>
    <property type="match status" value="1"/>
</dbReference>
<reference evidence="4" key="1">
    <citation type="submission" date="2017-07" db="EMBL/GenBank/DDBJ databases">
        <authorList>
            <person name="Varghese N."/>
            <person name="Submissions S."/>
        </authorList>
    </citation>
    <scope>NUCLEOTIDE SEQUENCE [LARGE SCALE GENOMIC DNA]</scope>
    <source>
        <strain evidence="4">NLAE-zl-C134</strain>
    </source>
</reference>
<dbReference type="AlphaFoldDB" id="A0A315ZZW8"/>
<keyword evidence="1" id="KW-0812">Transmembrane</keyword>
<evidence type="ECO:0000256" key="1">
    <source>
        <dbReference type="SAM" id="Phobius"/>
    </source>
</evidence>
<sequence>MIKSWKRILYRVFCFLSLVIAVYLVVDLRISRTLDLKMITVLLLFLTAVIWGTIEWKLNNDIIQEQEKEIKMYELYIQPMEELVKEIRAAQHEFDNHLNAIVNMHLTVDSYEELVENQSEYIKAISRDGGKQYLPLLRISDKVLAGFLYSKIVSSRENIETEIEVRSKEIISRVSEHSMIEIVGVLVDNAYEACPPNGGKVKMILDSRQDYLIFQICNQHEKVSLEKIGSFFENGYSTKNKKPGSRGLGLYRARFIVEKAGGEITVAQKEIGGENYIQFTVVI</sequence>
<feature type="transmembrane region" description="Helical" evidence="1">
    <location>
        <begin position="36"/>
        <end position="54"/>
    </location>
</feature>
<dbReference type="RefSeq" id="WP_109709439.1">
    <property type="nucleotide sequence ID" value="NZ_QGDS01000003.1"/>
</dbReference>
<dbReference type="Proteomes" id="UP000254051">
    <property type="component" value="Unassembled WGS sequence"/>
</dbReference>
<dbReference type="EMBL" id="UHJJ01000003">
    <property type="protein sequence ID" value="SUQ13451.1"/>
    <property type="molecule type" value="Genomic_DNA"/>
</dbReference>
<dbReference type="InterPro" id="IPR036890">
    <property type="entry name" value="HATPase_C_sf"/>
</dbReference>
<feature type="domain" description="Histidine kinase/HSP90-like ATPase" evidence="2">
    <location>
        <begin position="178"/>
        <end position="280"/>
    </location>
</feature>
<dbReference type="GO" id="GO:0042802">
    <property type="term" value="F:identical protein binding"/>
    <property type="evidence" value="ECO:0007669"/>
    <property type="project" value="TreeGrafter"/>
</dbReference>
<accession>A0A315ZZW8</accession>
<keyword evidence="1" id="KW-1133">Transmembrane helix</keyword>
<protein>
    <submittedName>
        <fullName evidence="3">GHKL domain-containing protein</fullName>
    </submittedName>
</protein>
<feature type="transmembrane region" description="Helical" evidence="1">
    <location>
        <begin position="12"/>
        <end position="30"/>
    </location>
</feature>
<proteinExistence type="predicted"/>
<gene>
    <name evidence="3" type="ORF">SAMN05216529_103181</name>
</gene>
<keyword evidence="4" id="KW-1185">Reference proteome</keyword>
<dbReference type="SUPFAM" id="SSF55874">
    <property type="entry name" value="ATPase domain of HSP90 chaperone/DNA topoisomerase II/histidine kinase"/>
    <property type="match status" value="1"/>
</dbReference>
<dbReference type="PANTHER" id="PTHR40448:SF1">
    <property type="entry name" value="TWO-COMPONENT SENSOR HISTIDINE KINASE"/>
    <property type="match status" value="1"/>
</dbReference>
<evidence type="ECO:0000259" key="2">
    <source>
        <dbReference type="Pfam" id="PF02518"/>
    </source>
</evidence>
<dbReference type="InterPro" id="IPR003594">
    <property type="entry name" value="HATPase_dom"/>
</dbReference>
<keyword evidence="1" id="KW-0472">Membrane</keyword>
<evidence type="ECO:0000313" key="4">
    <source>
        <dbReference type="Proteomes" id="UP000254051"/>
    </source>
</evidence>
<dbReference type="Pfam" id="PF02518">
    <property type="entry name" value="HATPase_c"/>
    <property type="match status" value="1"/>
</dbReference>
<dbReference type="PANTHER" id="PTHR40448">
    <property type="entry name" value="TWO-COMPONENT SENSOR HISTIDINE KINASE"/>
    <property type="match status" value="1"/>
</dbReference>
<dbReference type="OrthoDB" id="9792686at2"/>
<organism evidence="3 4">
    <name type="scientific">Faecalicatena contorta</name>
    <dbReference type="NCBI Taxonomy" id="39482"/>
    <lineage>
        <taxon>Bacteria</taxon>
        <taxon>Bacillati</taxon>
        <taxon>Bacillota</taxon>
        <taxon>Clostridia</taxon>
        <taxon>Lachnospirales</taxon>
        <taxon>Lachnospiraceae</taxon>
        <taxon>Faecalicatena</taxon>
    </lineage>
</organism>